<dbReference type="GO" id="GO:0016020">
    <property type="term" value="C:membrane"/>
    <property type="evidence" value="ECO:0007669"/>
    <property type="project" value="UniProtKB-SubCell"/>
</dbReference>
<dbReference type="PANTHER" id="PTHR19317">
    <property type="entry name" value="PRENYLATED RAB ACCEPTOR 1-RELATED"/>
    <property type="match status" value="1"/>
</dbReference>
<feature type="transmembrane region" description="Helical" evidence="7">
    <location>
        <begin position="99"/>
        <end position="122"/>
    </location>
</feature>
<evidence type="ECO:0000256" key="3">
    <source>
        <dbReference type="ARBA" id="ARBA00006483"/>
    </source>
</evidence>
<evidence type="ECO:0000256" key="6">
    <source>
        <dbReference type="ARBA" id="ARBA00023136"/>
    </source>
</evidence>
<evidence type="ECO:0000256" key="2">
    <source>
        <dbReference type="ARBA" id="ARBA00004127"/>
    </source>
</evidence>
<comment type="similarity">
    <text evidence="3 7">Belongs to the PRA1 family.</text>
</comment>
<comment type="subcellular location">
    <subcellularLocation>
        <location evidence="2">Endomembrane system</location>
        <topology evidence="2">Multi-pass membrane protein</topology>
    </subcellularLocation>
    <subcellularLocation>
        <location evidence="7">Membrane</location>
        <topology evidence="7">Multi-pass membrane protein</topology>
    </subcellularLocation>
</comment>
<keyword evidence="8" id="KW-1185">Reference proteome</keyword>
<dbReference type="AlphaFoldDB" id="A0A6J0NY86"/>
<accession>A0A6J0NY86</accession>
<evidence type="ECO:0000313" key="8">
    <source>
        <dbReference type="Proteomes" id="UP000504610"/>
    </source>
</evidence>
<proteinExistence type="inferred from homology"/>
<name>A0A6J0NY86_RAPSA</name>
<dbReference type="InterPro" id="IPR004895">
    <property type="entry name" value="Prenylated_rab_accept_PRA1"/>
</dbReference>
<organism evidence="8 9">
    <name type="scientific">Raphanus sativus</name>
    <name type="common">Radish</name>
    <name type="synonym">Raphanus raphanistrum var. sativus</name>
    <dbReference type="NCBI Taxonomy" id="3726"/>
    <lineage>
        <taxon>Eukaryota</taxon>
        <taxon>Viridiplantae</taxon>
        <taxon>Streptophyta</taxon>
        <taxon>Embryophyta</taxon>
        <taxon>Tracheophyta</taxon>
        <taxon>Spermatophyta</taxon>
        <taxon>Magnoliopsida</taxon>
        <taxon>eudicotyledons</taxon>
        <taxon>Gunneridae</taxon>
        <taxon>Pentapetalae</taxon>
        <taxon>rosids</taxon>
        <taxon>malvids</taxon>
        <taxon>Brassicales</taxon>
        <taxon>Brassicaceae</taxon>
        <taxon>Brassiceae</taxon>
        <taxon>Raphanus</taxon>
    </lineage>
</organism>
<reference evidence="8" key="1">
    <citation type="journal article" date="2019" name="Database">
        <title>The radish genome database (RadishGD): an integrated information resource for radish genomics.</title>
        <authorList>
            <person name="Yu H.J."/>
            <person name="Baek S."/>
            <person name="Lee Y.J."/>
            <person name="Cho A."/>
            <person name="Mun J.H."/>
        </authorList>
    </citation>
    <scope>NUCLEOTIDE SEQUENCE [LARGE SCALE GENOMIC DNA]</scope>
    <source>
        <strain evidence="8">cv. WK10039</strain>
    </source>
</reference>
<evidence type="ECO:0000256" key="4">
    <source>
        <dbReference type="ARBA" id="ARBA00022692"/>
    </source>
</evidence>
<dbReference type="OrthoDB" id="63113at2759"/>
<reference evidence="9" key="2">
    <citation type="submission" date="2025-08" db="UniProtKB">
        <authorList>
            <consortium name="RefSeq"/>
        </authorList>
    </citation>
    <scope>IDENTIFICATION</scope>
    <source>
        <tissue evidence="9">Leaf</tissue>
    </source>
</reference>
<dbReference type="GO" id="GO:0016192">
    <property type="term" value="P:vesicle-mediated transport"/>
    <property type="evidence" value="ECO:0007669"/>
    <property type="project" value="TreeGrafter"/>
</dbReference>
<evidence type="ECO:0000313" key="9">
    <source>
        <dbReference type="RefSeq" id="XP_018489747.1"/>
    </source>
</evidence>
<dbReference type="GO" id="GO:0005783">
    <property type="term" value="C:endoplasmic reticulum"/>
    <property type="evidence" value="ECO:0007669"/>
    <property type="project" value="TreeGrafter"/>
</dbReference>
<dbReference type="PANTHER" id="PTHR19317:SF81">
    <property type="entry name" value="PRA1 FAMILY PROTEIN D"/>
    <property type="match status" value="1"/>
</dbReference>
<dbReference type="GeneID" id="108860353"/>
<dbReference type="RefSeq" id="XP_018489747.1">
    <property type="nucleotide sequence ID" value="XM_018634245.2"/>
</dbReference>
<evidence type="ECO:0000256" key="7">
    <source>
        <dbReference type="RuleBase" id="RU363107"/>
    </source>
</evidence>
<dbReference type="KEGG" id="rsz:108860353"/>
<keyword evidence="5 7" id="KW-1133">Transmembrane helix</keyword>
<evidence type="ECO:0000256" key="1">
    <source>
        <dbReference type="ARBA" id="ARBA00002501"/>
    </source>
</evidence>
<sequence>MANQVLSEMKETAQWIYGAVRPWGEFLDPSAFSSPSTHEDEGMTRFAQNITRFRSNYAIVLTVLLALTMITRPLAVLAFLAVAWLFFLSFAREDPLTTVFILFSVAIALRFQAVPLGIVFVLQHALWRGTDDLVADHLE</sequence>
<evidence type="ECO:0000256" key="5">
    <source>
        <dbReference type="ARBA" id="ARBA00022989"/>
    </source>
</evidence>
<dbReference type="GO" id="GO:0005794">
    <property type="term" value="C:Golgi apparatus"/>
    <property type="evidence" value="ECO:0007669"/>
    <property type="project" value="TreeGrafter"/>
</dbReference>
<keyword evidence="7" id="KW-0813">Transport</keyword>
<comment type="function">
    <text evidence="1 7">May be involved in both secretory and endocytic intracellular trafficking in the endosomal/prevacuolar compartments.</text>
</comment>
<gene>
    <name evidence="9" type="primary">LOC108860353</name>
</gene>
<keyword evidence="4 7" id="KW-0812">Transmembrane</keyword>
<protein>
    <recommendedName>
        <fullName evidence="7">PRA1 family protein</fullName>
    </recommendedName>
</protein>
<dbReference type="Proteomes" id="UP000504610">
    <property type="component" value="Chromosome 5"/>
</dbReference>
<keyword evidence="6 7" id="KW-0472">Membrane</keyword>
<dbReference type="Pfam" id="PF03208">
    <property type="entry name" value="PRA1"/>
    <property type="match status" value="1"/>
</dbReference>
<feature type="transmembrane region" description="Helical" evidence="7">
    <location>
        <begin position="57"/>
        <end position="87"/>
    </location>
</feature>